<evidence type="ECO:0000313" key="4">
    <source>
        <dbReference type="Proteomes" id="UP000092484"/>
    </source>
</evidence>
<protein>
    <recommendedName>
        <fullName evidence="2">DUF2059 domain-containing protein</fullName>
    </recommendedName>
</protein>
<organism evidence="3 4">
    <name type="scientific">Erythrobacter dokdonensis DSW-74</name>
    <dbReference type="NCBI Taxonomy" id="1300349"/>
    <lineage>
        <taxon>Bacteria</taxon>
        <taxon>Pseudomonadati</taxon>
        <taxon>Pseudomonadota</taxon>
        <taxon>Alphaproteobacteria</taxon>
        <taxon>Sphingomonadales</taxon>
        <taxon>Erythrobacteraceae</taxon>
        <taxon>Erythrobacter/Porphyrobacter group</taxon>
        <taxon>Erythrobacter</taxon>
    </lineage>
</organism>
<dbReference type="Pfam" id="PF09832">
    <property type="entry name" value="DUF2059"/>
    <property type="match status" value="1"/>
</dbReference>
<accession>A0A1A7BJJ8</accession>
<proteinExistence type="predicted"/>
<feature type="domain" description="DUF2059" evidence="2">
    <location>
        <begin position="113"/>
        <end position="142"/>
    </location>
</feature>
<feature type="signal peptide" evidence="1">
    <location>
        <begin position="1"/>
        <end position="25"/>
    </location>
</feature>
<keyword evidence="1" id="KW-0732">Signal</keyword>
<dbReference type="RefSeq" id="WP_084439871.1">
    <property type="nucleotide sequence ID" value="NZ_LZYB01000002.1"/>
</dbReference>
<gene>
    <name evidence="3" type="ORF">I603_1080</name>
</gene>
<evidence type="ECO:0000313" key="3">
    <source>
        <dbReference type="EMBL" id="OBV11637.1"/>
    </source>
</evidence>
<evidence type="ECO:0000259" key="2">
    <source>
        <dbReference type="Pfam" id="PF09832"/>
    </source>
</evidence>
<name>A0A1A7BJJ8_9SPHN</name>
<evidence type="ECO:0000256" key="1">
    <source>
        <dbReference type="SAM" id="SignalP"/>
    </source>
</evidence>
<dbReference type="Proteomes" id="UP000092484">
    <property type="component" value="Unassembled WGS sequence"/>
</dbReference>
<dbReference type="AlphaFoldDB" id="A0A1A7BJJ8"/>
<dbReference type="InterPro" id="IPR018637">
    <property type="entry name" value="DUF2059"/>
</dbReference>
<dbReference type="EMBL" id="LZYB01000002">
    <property type="protein sequence ID" value="OBV11637.1"/>
    <property type="molecule type" value="Genomic_DNA"/>
</dbReference>
<keyword evidence="4" id="KW-1185">Reference proteome</keyword>
<comment type="caution">
    <text evidence="3">The sequence shown here is derived from an EMBL/GenBank/DDBJ whole genome shotgun (WGS) entry which is preliminary data.</text>
</comment>
<feature type="chain" id="PRO_5008355145" description="DUF2059 domain-containing protein" evidence="1">
    <location>
        <begin position="26"/>
        <end position="247"/>
    </location>
</feature>
<reference evidence="3 4" key="1">
    <citation type="submission" date="2016-06" db="EMBL/GenBank/DDBJ databases">
        <title>Genome sequence of Porphyrobacter dokdonensis DSW-74.</title>
        <authorList>
            <person name="Kim J.F."/>
            <person name="Song J.Y."/>
        </authorList>
    </citation>
    <scope>NUCLEOTIDE SEQUENCE [LARGE SCALE GENOMIC DNA]</scope>
    <source>
        <strain evidence="3 4">DSW-74</strain>
    </source>
</reference>
<sequence>MRGIQLLRHTCAALALALVPLSSFAAAGPAAAEAGEAPDAAYADLYSAMQESVDQEQMADSALQALARQFAATPEFAGAEARSPGLIAEVTAGLRPIFVAQSKRVRQLYRPATLALFARHLTAAEAGSIAAFYRSDIGRKLMGGLARNYSPDATLSNLAEDGPVTREQVEADISQATGAALSALTPEDMTTLGEMAMANPALLKISLIGKGVQELRVQMENEPLTAEEDAAVVAVIEDVFNRRFGAQ</sequence>